<dbReference type="PANTHER" id="PTHR19446">
    <property type="entry name" value="REVERSE TRANSCRIPTASES"/>
    <property type="match status" value="1"/>
</dbReference>
<dbReference type="Proteomes" id="UP000046392">
    <property type="component" value="Unplaced"/>
</dbReference>
<sequence>MMLLYKSGDQNDIKNFRPISLLPNLMKIFTGVVHGRIKDLEKNNLQCGFNEGRSTTEQIACLRMIIENHVEYNRPLVLIYVDFLKAFDLLHRDVIWQELRDLQVEEKIVNNLENLYENSKIFVKTTIGEEFSISSEAGVKQGDALFPTLICIALNRA</sequence>
<name>A0A0N5C049_STREA</name>
<feature type="domain" description="Reverse transcriptase" evidence="1">
    <location>
        <begin position="1"/>
        <end position="157"/>
    </location>
</feature>
<dbReference type="InterPro" id="IPR000477">
    <property type="entry name" value="RT_dom"/>
</dbReference>
<keyword evidence="2" id="KW-1185">Reference proteome</keyword>
<dbReference type="SUPFAM" id="SSF56672">
    <property type="entry name" value="DNA/RNA polymerases"/>
    <property type="match status" value="1"/>
</dbReference>
<proteinExistence type="predicted"/>
<evidence type="ECO:0000259" key="1">
    <source>
        <dbReference type="PROSITE" id="PS50878"/>
    </source>
</evidence>
<evidence type="ECO:0000313" key="2">
    <source>
        <dbReference type="Proteomes" id="UP000046392"/>
    </source>
</evidence>
<dbReference type="Pfam" id="PF00078">
    <property type="entry name" value="RVT_1"/>
    <property type="match status" value="1"/>
</dbReference>
<evidence type="ECO:0000313" key="3">
    <source>
        <dbReference type="WBParaSite" id="SPAL_0001138100.1"/>
    </source>
</evidence>
<dbReference type="CDD" id="cd01650">
    <property type="entry name" value="RT_nLTR_like"/>
    <property type="match status" value="1"/>
</dbReference>
<dbReference type="AlphaFoldDB" id="A0A0N5C049"/>
<protein>
    <submittedName>
        <fullName evidence="3">Reverse transcriptase domain-containing protein</fullName>
    </submittedName>
</protein>
<accession>A0A0N5C049</accession>
<dbReference type="InterPro" id="IPR043502">
    <property type="entry name" value="DNA/RNA_pol_sf"/>
</dbReference>
<dbReference type="WBParaSite" id="SPAL_0001138100.1">
    <property type="protein sequence ID" value="SPAL_0001138100.1"/>
    <property type="gene ID" value="SPAL_0001138100"/>
</dbReference>
<dbReference type="PROSITE" id="PS50878">
    <property type="entry name" value="RT_POL"/>
    <property type="match status" value="1"/>
</dbReference>
<reference evidence="3" key="1">
    <citation type="submission" date="2017-02" db="UniProtKB">
        <authorList>
            <consortium name="WormBaseParasite"/>
        </authorList>
    </citation>
    <scope>IDENTIFICATION</scope>
</reference>
<organism evidence="2 3">
    <name type="scientific">Strongyloides papillosus</name>
    <name type="common">Intestinal threadworm</name>
    <dbReference type="NCBI Taxonomy" id="174720"/>
    <lineage>
        <taxon>Eukaryota</taxon>
        <taxon>Metazoa</taxon>
        <taxon>Ecdysozoa</taxon>
        <taxon>Nematoda</taxon>
        <taxon>Chromadorea</taxon>
        <taxon>Rhabditida</taxon>
        <taxon>Tylenchina</taxon>
        <taxon>Panagrolaimomorpha</taxon>
        <taxon>Strongyloidoidea</taxon>
        <taxon>Strongyloididae</taxon>
        <taxon>Strongyloides</taxon>
    </lineage>
</organism>
<dbReference type="STRING" id="174720.A0A0N5C049"/>